<gene>
    <name evidence="1" type="ORF">AWB64_01061</name>
</gene>
<evidence type="ECO:0000313" key="1">
    <source>
        <dbReference type="EMBL" id="SAL17004.1"/>
    </source>
</evidence>
<dbReference type="Pfam" id="PF14334">
    <property type="entry name" value="DUF4390"/>
    <property type="match status" value="1"/>
</dbReference>
<dbReference type="AlphaFoldDB" id="A0A158FB08"/>
<dbReference type="Proteomes" id="UP000054893">
    <property type="component" value="Unassembled WGS sequence"/>
</dbReference>
<proteinExistence type="predicted"/>
<evidence type="ECO:0000313" key="2">
    <source>
        <dbReference type="Proteomes" id="UP000054893"/>
    </source>
</evidence>
<accession>A0A158FB08</accession>
<dbReference type="EMBL" id="FCOC02000002">
    <property type="protein sequence ID" value="SAL17004.1"/>
    <property type="molecule type" value="Genomic_DNA"/>
</dbReference>
<organism evidence="1 2">
    <name type="scientific">Caballeronia sordidicola</name>
    <name type="common">Burkholderia sordidicola</name>
    <dbReference type="NCBI Taxonomy" id="196367"/>
    <lineage>
        <taxon>Bacteria</taxon>
        <taxon>Pseudomonadati</taxon>
        <taxon>Pseudomonadota</taxon>
        <taxon>Betaproteobacteria</taxon>
        <taxon>Burkholderiales</taxon>
        <taxon>Burkholderiaceae</taxon>
        <taxon>Caballeronia</taxon>
    </lineage>
</organism>
<reference evidence="1 2" key="1">
    <citation type="submission" date="2016-01" db="EMBL/GenBank/DDBJ databases">
        <authorList>
            <person name="Oliw E.H."/>
        </authorList>
    </citation>
    <scope>NUCLEOTIDE SEQUENCE [LARGE SCALE GENOMIC DNA]</scope>
    <source>
        <strain evidence="1">LMG 22029</strain>
    </source>
</reference>
<name>A0A158FB08_CABSO</name>
<dbReference type="InterPro" id="IPR025500">
    <property type="entry name" value="DUF4390"/>
</dbReference>
<sequence>MTIKRFFPLRRALAGQTLPALLLSLALSFMLSLALSFLPVEAAQADPIAVQRASLQADGTGWSLDARFDFDLNSSLEDAVNKGVPLYFTTDFDLARPRWYWFDEEPVSVSQSIRLSFQPLTREYRVSTGGLQLGFSTLAEALAVIKHVTSWHVIDRNQVRPGETYTASVRMQLDIALMPKPFQIDAVNNRDWNLSSDWKRFTFTAAPNAK</sequence>
<protein>
    <submittedName>
        <fullName evidence="1">Signal peptide protein</fullName>
    </submittedName>
</protein>